<organism evidence="2 3">
    <name type="scientific">Chitinophaga arvensicola</name>
    <dbReference type="NCBI Taxonomy" id="29529"/>
    <lineage>
        <taxon>Bacteria</taxon>
        <taxon>Pseudomonadati</taxon>
        <taxon>Bacteroidota</taxon>
        <taxon>Chitinophagia</taxon>
        <taxon>Chitinophagales</taxon>
        <taxon>Chitinophagaceae</taxon>
        <taxon>Chitinophaga</taxon>
    </lineage>
</organism>
<evidence type="ECO:0000313" key="3">
    <source>
        <dbReference type="Proteomes" id="UP000199310"/>
    </source>
</evidence>
<keyword evidence="1" id="KW-0472">Membrane</keyword>
<name>A0A1I0RKD8_9BACT</name>
<feature type="transmembrane region" description="Helical" evidence="1">
    <location>
        <begin position="41"/>
        <end position="61"/>
    </location>
</feature>
<dbReference type="Proteomes" id="UP000199310">
    <property type="component" value="Unassembled WGS sequence"/>
</dbReference>
<sequence>MRMQTLFGVLFLLGGIFQAFTAILIYQGHKHYILKIANRKVSMVIYFIFALLLFYLAYINLV</sequence>
<evidence type="ECO:0000256" key="1">
    <source>
        <dbReference type="SAM" id="Phobius"/>
    </source>
</evidence>
<evidence type="ECO:0000313" key="2">
    <source>
        <dbReference type="EMBL" id="SEW41442.1"/>
    </source>
</evidence>
<accession>A0A1I0RKD8</accession>
<protein>
    <submittedName>
        <fullName evidence="2">Uncharacterized protein</fullName>
    </submittedName>
</protein>
<gene>
    <name evidence="2" type="ORF">SAMN04488122_2974</name>
</gene>
<feature type="transmembrane region" description="Helical" evidence="1">
    <location>
        <begin position="6"/>
        <end position="29"/>
    </location>
</feature>
<keyword evidence="3" id="KW-1185">Reference proteome</keyword>
<keyword evidence="1" id="KW-0812">Transmembrane</keyword>
<dbReference type="AlphaFoldDB" id="A0A1I0RKD8"/>
<keyword evidence="1" id="KW-1133">Transmembrane helix</keyword>
<proteinExistence type="predicted"/>
<reference evidence="3" key="1">
    <citation type="submission" date="2016-10" db="EMBL/GenBank/DDBJ databases">
        <authorList>
            <person name="Varghese N."/>
            <person name="Submissions S."/>
        </authorList>
    </citation>
    <scope>NUCLEOTIDE SEQUENCE [LARGE SCALE GENOMIC DNA]</scope>
    <source>
        <strain evidence="3">DSM 3695</strain>
    </source>
</reference>
<dbReference type="EMBL" id="FOJG01000001">
    <property type="protein sequence ID" value="SEW41442.1"/>
    <property type="molecule type" value="Genomic_DNA"/>
</dbReference>
<dbReference type="STRING" id="29529.SAMN04488122_2974"/>